<dbReference type="Pfam" id="PF00069">
    <property type="entry name" value="Pkinase"/>
    <property type="match status" value="1"/>
</dbReference>
<dbReference type="InterPro" id="IPR011009">
    <property type="entry name" value="Kinase-like_dom_sf"/>
</dbReference>
<keyword evidence="3" id="KW-1185">Reference proteome</keyword>
<accession>A0ABR2I839</accession>
<comment type="caution">
    <text evidence="2">The sequence shown here is derived from an EMBL/GenBank/DDBJ whole genome shotgun (WGS) entry which is preliminary data.</text>
</comment>
<sequence>MTKNIYTFSPQIAQFEVDPKNYTDAKEKTFRGGCGVAFFVIDNNNKKKYVNKRTLRKLSSRPDDFDTKIFIQEVTTFALYRHPAIVPFIGYAIDEKRYGNIYLEYMENGSLDQYIEKKSKDPLFDDTHKLIISYGIARAMKFLHSHRILHRDLKSENILLDTQLRPYITDFGTSKASDSSKQTSQTVQQTTACIMPPEFVTDYLKFNRTFPIDVYSYAMVLYHLWTEQTPYPKDSSISFIIQKTLDCDRPKFPSNSSLSENWQKLITQCWDKDPVNRPTFSEICDRLETNDFITPDINKELFDTYKSIIDLAPTSSPKTVPQVMLEEVAKE</sequence>
<evidence type="ECO:0000313" key="2">
    <source>
        <dbReference type="EMBL" id="KAK8858303.1"/>
    </source>
</evidence>
<dbReference type="PANTHER" id="PTHR44329:SF214">
    <property type="entry name" value="PROTEIN KINASE DOMAIN-CONTAINING PROTEIN"/>
    <property type="match status" value="1"/>
</dbReference>
<evidence type="ECO:0000313" key="3">
    <source>
        <dbReference type="Proteomes" id="UP001470230"/>
    </source>
</evidence>
<evidence type="ECO:0000259" key="1">
    <source>
        <dbReference type="PROSITE" id="PS50011"/>
    </source>
</evidence>
<dbReference type="SUPFAM" id="SSF56112">
    <property type="entry name" value="Protein kinase-like (PK-like)"/>
    <property type="match status" value="1"/>
</dbReference>
<dbReference type="PRINTS" id="PR00109">
    <property type="entry name" value="TYRKINASE"/>
</dbReference>
<name>A0ABR2I839_9EUKA</name>
<dbReference type="Proteomes" id="UP001470230">
    <property type="component" value="Unassembled WGS sequence"/>
</dbReference>
<dbReference type="InterPro" id="IPR051681">
    <property type="entry name" value="Ser/Thr_Kinases-Pseudokinases"/>
</dbReference>
<dbReference type="SMART" id="SM00220">
    <property type="entry name" value="S_TKc"/>
    <property type="match status" value="1"/>
</dbReference>
<dbReference type="PANTHER" id="PTHR44329">
    <property type="entry name" value="SERINE/THREONINE-PROTEIN KINASE TNNI3K-RELATED"/>
    <property type="match status" value="1"/>
</dbReference>
<gene>
    <name evidence="2" type="ORF">M9Y10_013405</name>
</gene>
<dbReference type="PROSITE" id="PS00108">
    <property type="entry name" value="PROTEIN_KINASE_ST"/>
    <property type="match status" value="1"/>
</dbReference>
<feature type="domain" description="Protein kinase" evidence="1">
    <location>
        <begin position="23"/>
        <end position="293"/>
    </location>
</feature>
<organism evidence="2 3">
    <name type="scientific">Tritrichomonas musculus</name>
    <dbReference type="NCBI Taxonomy" id="1915356"/>
    <lineage>
        <taxon>Eukaryota</taxon>
        <taxon>Metamonada</taxon>
        <taxon>Parabasalia</taxon>
        <taxon>Tritrichomonadida</taxon>
        <taxon>Tritrichomonadidae</taxon>
        <taxon>Tritrichomonas</taxon>
    </lineage>
</organism>
<dbReference type="InterPro" id="IPR008271">
    <property type="entry name" value="Ser/Thr_kinase_AS"/>
</dbReference>
<dbReference type="InterPro" id="IPR000719">
    <property type="entry name" value="Prot_kinase_dom"/>
</dbReference>
<protein>
    <recommendedName>
        <fullName evidence="1">Protein kinase domain-containing protein</fullName>
    </recommendedName>
</protein>
<reference evidence="2 3" key="1">
    <citation type="submission" date="2024-04" db="EMBL/GenBank/DDBJ databases">
        <title>Tritrichomonas musculus Genome.</title>
        <authorList>
            <person name="Alves-Ferreira E."/>
            <person name="Grigg M."/>
            <person name="Lorenzi H."/>
            <person name="Galac M."/>
        </authorList>
    </citation>
    <scope>NUCLEOTIDE SEQUENCE [LARGE SCALE GENOMIC DNA]</scope>
    <source>
        <strain evidence="2 3">EAF2021</strain>
    </source>
</reference>
<dbReference type="Gene3D" id="1.10.510.10">
    <property type="entry name" value="Transferase(Phosphotransferase) domain 1"/>
    <property type="match status" value="1"/>
</dbReference>
<dbReference type="EMBL" id="JAPFFF010000019">
    <property type="protein sequence ID" value="KAK8858303.1"/>
    <property type="molecule type" value="Genomic_DNA"/>
</dbReference>
<dbReference type="PROSITE" id="PS50011">
    <property type="entry name" value="PROTEIN_KINASE_DOM"/>
    <property type="match status" value="1"/>
</dbReference>
<dbReference type="InterPro" id="IPR001245">
    <property type="entry name" value="Ser-Thr/Tyr_kinase_cat_dom"/>
</dbReference>
<proteinExistence type="predicted"/>